<organism evidence="16">
    <name type="scientific">Trichodesmium erythraeum (strain IMS101)</name>
    <dbReference type="NCBI Taxonomy" id="203124"/>
    <lineage>
        <taxon>Bacteria</taxon>
        <taxon>Bacillati</taxon>
        <taxon>Cyanobacteriota</taxon>
        <taxon>Cyanophyceae</taxon>
        <taxon>Oscillatoriophycideae</taxon>
        <taxon>Oscillatoriales</taxon>
        <taxon>Microcoleaceae</taxon>
        <taxon>Trichodesmium</taxon>
    </lineage>
</organism>
<feature type="domain" description="HAMP" evidence="15">
    <location>
        <begin position="326"/>
        <end position="378"/>
    </location>
</feature>
<dbReference type="Gene3D" id="6.10.340.10">
    <property type="match status" value="1"/>
</dbReference>
<dbReference type="Pfam" id="PF02743">
    <property type="entry name" value="dCache_1"/>
    <property type="match status" value="1"/>
</dbReference>
<dbReference type="Pfam" id="PF00672">
    <property type="entry name" value="HAMP"/>
    <property type="match status" value="1"/>
</dbReference>
<dbReference type="CDD" id="cd00082">
    <property type="entry name" value="HisKA"/>
    <property type="match status" value="1"/>
</dbReference>
<evidence type="ECO:0000259" key="14">
    <source>
        <dbReference type="PROSITE" id="PS50109"/>
    </source>
</evidence>
<dbReference type="PANTHER" id="PTHR43065:SF50">
    <property type="entry name" value="HISTIDINE KINASE"/>
    <property type="match status" value="1"/>
</dbReference>
<dbReference type="InterPro" id="IPR036890">
    <property type="entry name" value="HATPase_C_sf"/>
</dbReference>
<dbReference type="PROSITE" id="PS50109">
    <property type="entry name" value="HIS_KIN"/>
    <property type="match status" value="1"/>
</dbReference>
<dbReference type="Gene3D" id="3.30.450.20">
    <property type="entry name" value="PAS domain"/>
    <property type="match status" value="1"/>
</dbReference>
<comment type="catalytic activity">
    <reaction evidence="1">
        <text>ATP + protein L-histidine = ADP + protein N-phospho-L-histidine.</text>
        <dbReference type="EC" id="2.7.13.3"/>
    </reaction>
</comment>
<comment type="subcellular location">
    <subcellularLocation>
        <location evidence="2">Cell membrane</location>
        <topology evidence="2">Multi-pass membrane protein</topology>
    </subcellularLocation>
</comment>
<dbReference type="PROSITE" id="PS50885">
    <property type="entry name" value="HAMP"/>
    <property type="match status" value="1"/>
</dbReference>
<dbReference type="EMBL" id="CP000393">
    <property type="protein sequence ID" value="ABG53193.1"/>
    <property type="molecule type" value="Genomic_DNA"/>
</dbReference>
<dbReference type="InterPro" id="IPR033479">
    <property type="entry name" value="dCache_1"/>
</dbReference>
<dbReference type="EC" id="2.7.13.3" evidence="3"/>
<dbReference type="eggNOG" id="COG4191">
    <property type="taxonomic scope" value="Bacteria"/>
</dbReference>
<sequence>MMHFWKKSLLIQIVGSFLILSLMTISIVGYTTFSQARASLKESVFDRLNFAVKLKENELNNWILDQRRNILAIADLPEINNQAKILLTSQKSTPEYKSAQTLLYASLKSFVSNLNNLQEIFILSKSSRILVSSNSNKVGKYQALTQYSPVTRSPTYKLRSNLYRSAETDKPIITFAIPILNENGKQLGILASHLRLERIDSIIREQAGLGQTAKIYLVGNIGNSFSRINVFVSATEFGSKEFPNGISSKGINDAINHKNGEGLYRNYKGVPVIGVYRWLEYKDLALLAEIDQTEAFASARHLASSILLVGLTLALVMAVAMLLLGRQIVRPILAIAHTARLVSKGDLTQKVPVLTKNEIGLLAKTFNEMIKQLENSYQELSNYNQILEVKVNERTQELKEKNTYLEKTLFKLKQTQSQLIQDEKMVALGQLVAGVAHEINNPINFIYGNVKPARTYTKDLLDLINLYQQYYPERASEILEIETTIDLDFIREDFPSLLDSMEEGSRRIKEIVLSLRNFSRHDQSSQKQVNIHEGIDSTLLILQNRLKPRVGYPEIQIIKEYGKLPLVECLASQINQVFMNLFANGIDALEMSWEKSKSKFFSIKPQIIIKTKTLNKDYISIHIIDNGLGIPEKNKNRIFEPFYTTKPVGKGTGLGLSLSYQIIVEKHGGNFYCNSLVNEGTEFVIELPILYKFSSMSKS</sequence>
<dbReference type="PANTHER" id="PTHR43065">
    <property type="entry name" value="SENSOR HISTIDINE KINASE"/>
    <property type="match status" value="1"/>
</dbReference>
<dbReference type="InterPro" id="IPR005467">
    <property type="entry name" value="His_kinase_dom"/>
</dbReference>
<dbReference type="STRING" id="203124.Tery_4189"/>
<evidence type="ECO:0000313" key="16">
    <source>
        <dbReference type="EMBL" id="ABG53193.1"/>
    </source>
</evidence>
<dbReference type="InterPro" id="IPR004358">
    <property type="entry name" value="Sig_transdc_His_kin-like_C"/>
</dbReference>
<dbReference type="HOGENOM" id="CLU_000445_114_39_3"/>
<dbReference type="InterPro" id="IPR003661">
    <property type="entry name" value="HisK_dim/P_dom"/>
</dbReference>
<dbReference type="SUPFAM" id="SSF55874">
    <property type="entry name" value="ATPase domain of HSP90 chaperone/DNA topoisomerase II/histidine kinase"/>
    <property type="match status" value="1"/>
</dbReference>
<keyword evidence="12" id="KW-0175">Coiled coil</keyword>
<keyword evidence="6" id="KW-0808">Transferase</keyword>
<evidence type="ECO:0000256" key="13">
    <source>
        <dbReference type="SAM" id="Phobius"/>
    </source>
</evidence>
<evidence type="ECO:0000256" key="7">
    <source>
        <dbReference type="ARBA" id="ARBA00022692"/>
    </source>
</evidence>
<dbReference type="SMART" id="SM00304">
    <property type="entry name" value="HAMP"/>
    <property type="match status" value="1"/>
</dbReference>
<dbReference type="SUPFAM" id="SSF158472">
    <property type="entry name" value="HAMP domain-like"/>
    <property type="match status" value="1"/>
</dbReference>
<dbReference type="KEGG" id="ter:Tery_4189"/>
<dbReference type="Pfam" id="PF02518">
    <property type="entry name" value="HATPase_c"/>
    <property type="match status" value="1"/>
</dbReference>
<feature type="domain" description="Histidine kinase" evidence="14">
    <location>
        <begin position="434"/>
        <end position="691"/>
    </location>
</feature>
<proteinExistence type="predicted"/>
<protein>
    <recommendedName>
        <fullName evidence="3">histidine kinase</fullName>
        <ecNumber evidence="3">2.7.13.3</ecNumber>
    </recommendedName>
</protein>
<evidence type="ECO:0000256" key="6">
    <source>
        <dbReference type="ARBA" id="ARBA00022679"/>
    </source>
</evidence>
<evidence type="ECO:0000256" key="8">
    <source>
        <dbReference type="ARBA" id="ARBA00022777"/>
    </source>
</evidence>
<keyword evidence="10" id="KW-0902">Two-component regulatory system</keyword>
<evidence type="ECO:0000256" key="9">
    <source>
        <dbReference type="ARBA" id="ARBA00022989"/>
    </source>
</evidence>
<dbReference type="SMART" id="SM00387">
    <property type="entry name" value="HATPase_c"/>
    <property type="match status" value="1"/>
</dbReference>
<feature type="transmembrane region" description="Helical" evidence="13">
    <location>
        <begin position="302"/>
        <end position="324"/>
    </location>
</feature>
<feature type="coiled-coil region" evidence="12">
    <location>
        <begin position="363"/>
        <end position="390"/>
    </location>
</feature>
<dbReference type="Gene3D" id="1.10.287.130">
    <property type="match status" value="1"/>
</dbReference>
<evidence type="ECO:0000259" key="15">
    <source>
        <dbReference type="PROSITE" id="PS50885"/>
    </source>
</evidence>
<dbReference type="InterPro" id="IPR003594">
    <property type="entry name" value="HATPase_dom"/>
</dbReference>
<keyword evidence="11 13" id="KW-0472">Membrane</keyword>
<dbReference type="InterPro" id="IPR036097">
    <property type="entry name" value="HisK_dim/P_sf"/>
</dbReference>
<dbReference type="InterPro" id="IPR003660">
    <property type="entry name" value="HAMP_dom"/>
</dbReference>
<keyword evidence="7 13" id="KW-0812">Transmembrane</keyword>
<dbReference type="AlphaFoldDB" id="Q10X31"/>
<evidence type="ECO:0000256" key="11">
    <source>
        <dbReference type="ARBA" id="ARBA00023136"/>
    </source>
</evidence>
<keyword evidence="4" id="KW-1003">Cell membrane</keyword>
<dbReference type="GO" id="GO:0005886">
    <property type="term" value="C:plasma membrane"/>
    <property type="evidence" value="ECO:0007669"/>
    <property type="project" value="UniProtKB-SubCell"/>
</dbReference>
<keyword evidence="9 13" id="KW-1133">Transmembrane helix</keyword>
<dbReference type="SUPFAM" id="SSF47384">
    <property type="entry name" value="Homodimeric domain of signal transducing histidine kinase"/>
    <property type="match status" value="1"/>
</dbReference>
<evidence type="ECO:0000256" key="5">
    <source>
        <dbReference type="ARBA" id="ARBA00022553"/>
    </source>
</evidence>
<reference evidence="16" key="1">
    <citation type="submission" date="2006-06" db="EMBL/GenBank/DDBJ databases">
        <title>Complete sequence of Trichodesmium erythraeum IMS101.</title>
        <authorList>
            <consortium name="US DOE Joint Genome Institute"/>
            <person name="Copeland A."/>
            <person name="Lucas S."/>
            <person name="Lapidus A."/>
            <person name="Barry K."/>
            <person name="Detter J.C."/>
            <person name="Glavina del Rio T."/>
            <person name="Hammon N."/>
            <person name="Israni S."/>
            <person name="Dalin E."/>
            <person name="Tice H."/>
            <person name="Pitluck S."/>
            <person name="Kiss H."/>
            <person name="Munk A.C."/>
            <person name="Brettin T."/>
            <person name="Bruce D."/>
            <person name="Han C."/>
            <person name="Tapia R."/>
            <person name="Gilna P."/>
            <person name="Schmutz J."/>
            <person name="Larimer F."/>
            <person name="Land M."/>
            <person name="Hauser L."/>
            <person name="Kyrpides N."/>
            <person name="Kim E."/>
            <person name="Richardson P."/>
        </authorList>
    </citation>
    <scope>NUCLEOTIDE SEQUENCE [LARGE SCALE GENOMIC DNA]</scope>
    <source>
        <strain evidence="16">IMS101</strain>
    </source>
</reference>
<evidence type="ECO:0000256" key="4">
    <source>
        <dbReference type="ARBA" id="ARBA00022475"/>
    </source>
</evidence>
<accession>Q10X31</accession>
<name>Q10X31_TRIEI</name>
<keyword evidence="5" id="KW-0597">Phosphoprotein</keyword>
<evidence type="ECO:0000256" key="12">
    <source>
        <dbReference type="SAM" id="Coils"/>
    </source>
</evidence>
<evidence type="ECO:0000256" key="3">
    <source>
        <dbReference type="ARBA" id="ARBA00012438"/>
    </source>
</evidence>
<dbReference type="CDD" id="cd18773">
    <property type="entry name" value="PDC1_HK_sensor"/>
    <property type="match status" value="1"/>
</dbReference>
<evidence type="ECO:0000256" key="2">
    <source>
        <dbReference type="ARBA" id="ARBA00004651"/>
    </source>
</evidence>
<dbReference type="SUPFAM" id="SSF103190">
    <property type="entry name" value="Sensory domain-like"/>
    <property type="match status" value="1"/>
</dbReference>
<gene>
    <name evidence="16" type="ordered locus">Tery_4189</name>
</gene>
<evidence type="ECO:0000256" key="10">
    <source>
        <dbReference type="ARBA" id="ARBA00023012"/>
    </source>
</evidence>
<dbReference type="SMART" id="SM00388">
    <property type="entry name" value="HisKA"/>
    <property type="match status" value="1"/>
</dbReference>
<dbReference type="CDD" id="cd06225">
    <property type="entry name" value="HAMP"/>
    <property type="match status" value="1"/>
</dbReference>
<dbReference type="PRINTS" id="PR00344">
    <property type="entry name" value="BCTRLSENSOR"/>
</dbReference>
<evidence type="ECO:0000256" key="1">
    <source>
        <dbReference type="ARBA" id="ARBA00000085"/>
    </source>
</evidence>
<dbReference type="GO" id="GO:0000155">
    <property type="term" value="F:phosphorelay sensor kinase activity"/>
    <property type="evidence" value="ECO:0007669"/>
    <property type="project" value="InterPro"/>
</dbReference>
<dbReference type="InterPro" id="IPR029151">
    <property type="entry name" value="Sensor-like_sf"/>
</dbReference>
<dbReference type="Gene3D" id="3.30.565.10">
    <property type="entry name" value="Histidine kinase-like ATPase, C-terminal domain"/>
    <property type="match status" value="1"/>
</dbReference>
<keyword evidence="8 16" id="KW-0418">Kinase</keyword>